<evidence type="ECO:0000313" key="6">
    <source>
        <dbReference type="Proteomes" id="UP000283509"/>
    </source>
</evidence>
<organism evidence="5 6">
    <name type="scientific">Penaeus vannamei</name>
    <name type="common">Whiteleg shrimp</name>
    <name type="synonym">Litopenaeus vannamei</name>
    <dbReference type="NCBI Taxonomy" id="6689"/>
    <lineage>
        <taxon>Eukaryota</taxon>
        <taxon>Metazoa</taxon>
        <taxon>Ecdysozoa</taxon>
        <taxon>Arthropoda</taxon>
        <taxon>Crustacea</taxon>
        <taxon>Multicrustacea</taxon>
        <taxon>Malacostraca</taxon>
        <taxon>Eumalacostraca</taxon>
        <taxon>Eucarida</taxon>
        <taxon>Decapoda</taxon>
        <taxon>Dendrobranchiata</taxon>
        <taxon>Penaeoidea</taxon>
        <taxon>Penaeidae</taxon>
        <taxon>Penaeus</taxon>
    </lineage>
</organism>
<feature type="compositionally biased region" description="Basic residues" evidence="3">
    <location>
        <begin position="214"/>
        <end position="224"/>
    </location>
</feature>
<evidence type="ECO:0000256" key="3">
    <source>
        <dbReference type="SAM" id="MobiDB-lite"/>
    </source>
</evidence>
<keyword evidence="4" id="KW-1133">Transmembrane helix</keyword>
<evidence type="ECO:0000256" key="4">
    <source>
        <dbReference type="SAM" id="Phobius"/>
    </source>
</evidence>
<comment type="caution">
    <text evidence="5">The sequence shown here is derived from an EMBL/GenBank/DDBJ whole genome shotgun (WGS) entry which is preliminary data.</text>
</comment>
<evidence type="ECO:0000256" key="1">
    <source>
        <dbReference type="ARBA" id="ARBA00023157"/>
    </source>
</evidence>
<dbReference type="InterPro" id="IPR036055">
    <property type="entry name" value="LDL_receptor-like_sf"/>
</dbReference>
<feature type="region of interest" description="Disordered" evidence="3">
    <location>
        <begin position="197"/>
        <end position="224"/>
    </location>
</feature>
<accession>A0A3R7MTZ3</accession>
<dbReference type="PANTHER" id="PTHR24652">
    <property type="entry name" value="LOW-DENSITY LIPOPROTEIN RECEPTOR CLASS A DOMAIN-CONTAINING PROTEIN 2"/>
    <property type="match status" value="1"/>
</dbReference>
<dbReference type="Gene3D" id="2.60.120.290">
    <property type="entry name" value="Spermadhesin, CUB domain"/>
    <property type="match status" value="1"/>
</dbReference>
<dbReference type="InterPro" id="IPR002172">
    <property type="entry name" value="LDrepeatLR_classA_rpt"/>
</dbReference>
<dbReference type="InterPro" id="IPR035914">
    <property type="entry name" value="Sperma_CUB_dom_sf"/>
</dbReference>
<evidence type="ECO:0000256" key="2">
    <source>
        <dbReference type="PROSITE-ProRule" id="PRU00124"/>
    </source>
</evidence>
<dbReference type="PROSITE" id="PS50068">
    <property type="entry name" value="LDLRA_2"/>
    <property type="match status" value="1"/>
</dbReference>
<dbReference type="CDD" id="cd00112">
    <property type="entry name" value="LDLa"/>
    <property type="match status" value="1"/>
</dbReference>
<dbReference type="PANTHER" id="PTHR24652:SF69">
    <property type="entry name" value="CUB DOMAIN-CONTAINING PROTEIN"/>
    <property type="match status" value="1"/>
</dbReference>
<keyword evidence="6" id="KW-1185">Reference proteome</keyword>
<feature type="transmembrane region" description="Helical" evidence="4">
    <location>
        <begin position="155"/>
        <end position="186"/>
    </location>
</feature>
<dbReference type="EMBL" id="QCYY01002532">
    <property type="protein sequence ID" value="ROT69691.1"/>
    <property type="molecule type" value="Genomic_DNA"/>
</dbReference>
<evidence type="ECO:0008006" key="7">
    <source>
        <dbReference type="Google" id="ProtNLM"/>
    </source>
</evidence>
<reference evidence="5 6" key="2">
    <citation type="submission" date="2019-01" db="EMBL/GenBank/DDBJ databases">
        <title>The decoding of complex shrimp genome reveals the adaptation for benthos swimmer, frequently molting mechanism and breeding impact on genome.</title>
        <authorList>
            <person name="Sun Y."/>
            <person name="Gao Y."/>
            <person name="Yu Y."/>
        </authorList>
    </citation>
    <scope>NUCLEOTIDE SEQUENCE [LARGE SCALE GENOMIC DNA]</scope>
    <source>
        <tissue evidence="5">Muscle</tissue>
    </source>
</reference>
<dbReference type="SUPFAM" id="SSF49854">
    <property type="entry name" value="Spermadhesin, CUB domain"/>
    <property type="match status" value="1"/>
</dbReference>
<name>A0A3R7MTZ3_PENVA</name>
<comment type="caution">
    <text evidence="2">Lacks conserved residue(s) required for the propagation of feature annotation.</text>
</comment>
<dbReference type="AlphaFoldDB" id="A0A3R7MTZ3"/>
<dbReference type="InterPro" id="IPR042333">
    <property type="entry name" value="LRAD2/Mig-13-like"/>
</dbReference>
<keyword evidence="4" id="KW-0472">Membrane</keyword>
<keyword evidence="4" id="KW-0812">Transmembrane</keyword>
<dbReference type="SMART" id="SM00192">
    <property type="entry name" value="LDLa"/>
    <property type="match status" value="1"/>
</dbReference>
<dbReference type="Gene3D" id="4.10.400.10">
    <property type="entry name" value="Low-density Lipoprotein Receptor"/>
    <property type="match status" value="1"/>
</dbReference>
<gene>
    <name evidence="5" type="ORF">C7M84_012098</name>
</gene>
<reference evidence="5 6" key="1">
    <citation type="submission" date="2018-04" db="EMBL/GenBank/DDBJ databases">
        <authorList>
            <person name="Zhang X."/>
            <person name="Yuan J."/>
            <person name="Li F."/>
            <person name="Xiang J."/>
        </authorList>
    </citation>
    <scope>NUCLEOTIDE SEQUENCE [LARGE SCALE GENOMIC DNA]</scope>
    <source>
        <tissue evidence="5">Muscle</tissue>
    </source>
</reference>
<dbReference type="OrthoDB" id="6514358at2759"/>
<dbReference type="Proteomes" id="UP000283509">
    <property type="component" value="Unassembled WGS sequence"/>
</dbReference>
<proteinExistence type="predicted"/>
<protein>
    <recommendedName>
        <fullName evidence="7">CUB domain-containing protein</fullName>
    </recommendedName>
</protein>
<dbReference type="Pfam" id="PF00057">
    <property type="entry name" value="Ldl_recept_a"/>
    <property type="match status" value="1"/>
</dbReference>
<sequence length="224" mass="25161">MIEGAVLTSRGERNLKCAVTFQTDSILQRFMLRFERLQLDCNDHLFIYDGAYAMGTYKADLSCRNTLANVGTIYTQTNHVTLRYVTDQWGPKENGFKLLITAFKDKKHTCLHFRCETTNFCVDRELTCDGVNHCGDGSDESTSLALCPSTSLGEILGISGALLVTIIASAAFLCCACGVTIVVWVYRGTAPCRDPRRRRRSQLIREEPAPCRRPPPRRRSSLIR</sequence>
<dbReference type="SUPFAM" id="SSF57424">
    <property type="entry name" value="LDL receptor-like module"/>
    <property type="match status" value="1"/>
</dbReference>
<keyword evidence="1" id="KW-1015">Disulfide bond</keyword>
<evidence type="ECO:0000313" key="5">
    <source>
        <dbReference type="EMBL" id="ROT69691.1"/>
    </source>
</evidence>